<reference evidence="1" key="1">
    <citation type="submission" date="2021-02" db="EMBL/GenBank/DDBJ databases">
        <title>Sequencing the genomes of 1000 actinobacteria strains.</title>
        <authorList>
            <person name="Klenk H.-P."/>
        </authorList>
    </citation>
    <scope>NUCLEOTIDE SEQUENCE</scope>
    <source>
        <strain evidence="1">DSM 22850</strain>
    </source>
</reference>
<dbReference type="RefSeq" id="WP_209704155.1">
    <property type="nucleotide sequence ID" value="NZ_JAFIDA010000001.1"/>
</dbReference>
<comment type="caution">
    <text evidence="1">The sequence shown here is derived from an EMBL/GenBank/DDBJ whole genome shotgun (WGS) entry which is preliminary data.</text>
</comment>
<gene>
    <name evidence="1" type="ORF">JOF28_000306</name>
</gene>
<name>A0A940PTP3_9MICO</name>
<dbReference type="EMBL" id="JAFIDA010000001">
    <property type="protein sequence ID" value="MBP1325074.1"/>
    <property type="molecule type" value="Genomic_DNA"/>
</dbReference>
<evidence type="ECO:0000313" key="1">
    <source>
        <dbReference type="EMBL" id="MBP1325074.1"/>
    </source>
</evidence>
<proteinExistence type="predicted"/>
<dbReference type="Proteomes" id="UP000675163">
    <property type="component" value="Unassembled WGS sequence"/>
</dbReference>
<keyword evidence="2" id="KW-1185">Reference proteome</keyword>
<sequence length="101" mass="11789">MSKLSIDEEMKLAKKAHSEKMRKLKQKQADEEKRITDRVLEILQGDEYEALYKQLYKQSFQELQAQRLERSRKAKESRDGGSIASVIPIVEEALDEAESQY</sequence>
<organism evidence="1 2">
    <name type="scientific">Leucobacter exalbidus</name>
    <dbReference type="NCBI Taxonomy" id="662960"/>
    <lineage>
        <taxon>Bacteria</taxon>
        <taxon>Bacillati</taxon>
        <taxon>Actinomycetota</taxon>
        <taxon>Actinomycetes</taxon>
        <taxon>Micrococcales</taxon>
        <taxon>Microbacteriaceae</taxon>
        <taxon>Leucobacter</taxon>
    </lineage>
</organism>
<dbReference type="AlphaFoldDB" id="A0A940PTP3"/>
<accession>A0A940PTP3</accession>
<protein>
    <submittedName>
        <fullName evidence="1">Uncharacterized protein</fullName>
    </submittedName>
</protein>
<evidence type="ECO:0000313" key="2">
    <source>
        <dbReference type="Proteomes" id="UP000675163"/>
    </source>
</evidence>